<feature type="region of interest" description="Disordered" evidence="1">
    <location>
        <begin position="1"/>
        <end position="54"/>
    </location>
</feature>
<organism evidence="2 3">
    <name type="scientific">Oryza sativa subsp. japonica</name>
    <name type="common">Rice</name>
    <dbReference type="NCBI Taxonomy" id="39947"/>
    <lineage>
        <taxon>Eukaryota</taxon>
        <taxon>Viridiplantae</taxon>
        <taxon>Streptophyta</taxon>
        <taxon>Embryophyta</taxon>
        <taxon>Tracheophyta</taxon>
        <taxon>Spermatophyta</taxon>
        <taxon>Magnoliopsida</taxon>
        <taxon>Liliopsida</taxon>
        <taxon>Poales</taxon>
        <taxon>Poaceae</taxon>
        <taxon>BOP clade</taxon>
        <taxon>Oryzoideae</taxon>
        <taxon>Oryzeae</taxon>
        <taxon>Oryzinae</taxon>
        <taxon>Oryza</taxon>
        <taxon>Oryza sativa</taxon>
    </lineage>
</organism>
<dbReference type="EMBL" id="AP005108">
    <property type="protein sequence ID" value="BAD28381.1"/>
    <property type="molecule type" value="Genomic_DNA"/>
</dbReference>
<name>Q6ESI9_ORYSJ</name>
<evidence type="ECO:0000313" key="3">
    <source>
        <dbReference type="Proteomes" id="UP000000763"/>
    </source>
</evidence>
<gene>
    <name evidence="2" type="primary">P0461B08.2</name>
</gene>
<sequence length="54" mass="5650">MPNTSGREGGDFAGDLEDVCRVGARVRTSEEMGVEAEKTGSAPPPARSRNSQGE</sequence>
<reference evidence="3" key="1">
    <citation type="journal article" date="2005" name="Nature">
        <title>The map-based sequence of the rice genome.</title>
        <authorList>
            <consortium name="International rice genome sequencing project (IRGSP)"/>
            <person name="Matsumoto T."/>
            <person name="Wu J."/>
            <person name="Kanamori H."/>
            <person name="Katayose Y."/>
            <person name="Fujisawa M."/>
            <person name="Namiki N."/>
            <person name="Mizuno H."/>
            <person name="Yamamoto K."/>
            <person name="Antonio B.A."/>
            <person name="Baba T."/>
            <person name="Sakata K."/>
            <person name="Nagamura Y."/>
            <person name="Aoki H."/>
            <person name="Arikawa K."/>
            <person name="Arita K."/>
            <person name="Bito T."/>
            <person name="Chiden Y."/>
            <person name="Fujitsuka N."/>
            <person name="Fukunaka R."/>
            <person name="Hamada M."/>
            <person name="Harada C."/>
            <person name="Hayashi A."/>
            <person name="Hijishita S."/>
            <person name="Honda M."/>
            <person name="Hosokawa S."/>
            <person name="Ichikawa Y."/>
            <person name="Idonuma A."/>
            <person name="Iijima M."/>
            <person name="Ikeda M."/>
            <person name="Ikeno M."/>
            <person name="Ito K."/>
            <person name="Ito S."/>
            <person name="Ito T."/>
            <person name="Ito Y."/>
            <person name="Ito Y."/>
            <person name="Iwabuchi A."/>
            <person name="Kamiya K."/>
            <person name="Karasawa W."/>
            <person name="Kurita K."/>
            <person name="Katagiri S."/>
            <person name="Kikuta A."/>
            <person name="Kobayashi H."/>
            <person name="Kobayashi N."/>
            <person name="Machita K."/>
            <person name="Maehara T."/>
            <person name="Masukawa M."/>
            <person name="Mizubayashi T."/>
            <person name="Mukai Y."/>
            <person name="Nagasaki H."/>
            <person name="Nagata Y."/>
            <person name="Naito S."/>
            <person name="Nakashima M."/>
            <person name="Nakama Y."/>
            <person name="Nakamichi Y."/>
            <person name="Nakamura M."/>
            <person name="Meguro A."/>
            <person name="Negishi M."/>
            <person name="Ohta I."/>
            <person name="Ohta T."/>
            <person name="Okamoto M."/>
            <person name="Ono N."/>
            <person name="Saji S."/>
            <person name="Sakaguchi M."/>
            <person name="Sakai K."/>
            <person name="Shibata M."/>
            <person name="Shimokawa T."/>
            <person name="Song J."/>
            <person name="Takazaki Y."/>
            <person name="Terasawa K."/>
            <person name="Tsugane M."/>
            <person name="Tsuji K."/>
            <person name="Ueda S."/>
            <person name="Waki K."/>
            <person name="Yamagata H."/>
            <person name="Yamamoto M."/>
            <person name="Yamamoto S."/>
            <person name="Yamane H."/>
            <person name="Yoshiki S."/>
            <person name="Yoshihara R."/>
            <person name="Yukawa K."/>
            <person name="Zhong H."/>
            <person name="Yano M."/>
            <person name="Yuan Q."/>
            <person name="Ouyang S."/>
            <person name="Liu J."/>
            <person name="Jones K.M."/>
            <person name="Gansberger K."/>
            <person name="Moffat K."/>
            <person name="Hill J."/>
            <person name="Bera J."/>
            <person name="Fadrosh D."/>
            <person name="Jin S."/>
            <person name="Johri S."/>
            <person name="Kim M."/>
            <person name="Overton L."/>
            <person name="Reardon M."/>
            <person name="Tsitrin T."/>
            <person name="Vuong H."/>
            <person name="Weaver B."/>
            <person name="Ciecko A."/>
            <person name="Tallon L."/>
            <person name="Jackson J."/>
            <person name="Pai G."/>
            <person name="Aken S.V."/>
            <person name="Utterback T."/>
            <person name="Reidmuller S."/>
            <person name="Feldblyum T."/>
            <person name="Hsiao J."/>
            <person name="Zismann V."/>
            <person name="Iobst S."/>
            <person name="de Vazeille A.R."/>
            <person name="Buell C.R."/>
            <person name="Ying K."/>
            <person name="Li Y."/>
            <person name="Lu T."/>
            <person name="Huang Y."/>
            <person name="Zhao Q."/>
            <person name="Feng Q."/>
            <person name="Zhang L."/>
            <person name="Zhu J."/>
            <person name="Weng Q."/>
            <person name="Mu J."/>
            <person name="Lu Y."/>
            <person name="Fan D."/>
            <person name="Liu Y."/>
            <person name="Guan J."/>
            <person name="Zhang Y."/>
            <person name="Yu S."/>
            <person name="Liu X."/>
            <person name="Zhang Y."/>
            <person name="Hong G."/>
            <person name="Han B."/>
            <person name="Choisne N."/>
            <person name="Demange N."/>
            <person name="Orjeda G."/>
            <person name="Samain S."/>
            <person name="Cattolico L."/>
            <person name="Pelletier E."/>
            <person name="Couloux A."/>
            <person name="Segurens B."/>
            <person name="Wincker P."/>
            <person name="D'Hont A."/>
            <person name="Scarpelli C."/>
            <person name="Weissenbach J."/>
            <person name="Salanoubat M."/>
            <person name="Quetier F."/>
            <person name="Yu Y."/>
            <person name="Kim H.R."/>
            <person name="Rambo T."/>
            <person name="Currie J."/>
            <person name="Collura K."/>
            <person name="Luo M."/>
            <person name="Yang T."/>
            <person name="Ammiraju J.S.S."/>
            <person name="Engler F."/>
            <person name="Soderlund C."/>
            <person name="Wing R.A."/>
            <person name="Palmer L.E."/>
            <person name="de la Bastide M."/>
            <person name="Spiegel L."/>
            <person name="Nascimento L."/>
            <person name="Zutavern T."/>
            <person name="O'Shaughnessy A."/>
            <person name="Dike S."/>
            <person name="Dedhia N."/>
            <person name="Preston R."/>
            <person name="Balija V."/>
            <person name="McCombie W.R."/>
            <person name="Chow T."/>
            <person name="Chen H."/>
            <person name="Chung M."/>
            <person name="Chen C."/>
            <person name="Shaw J."/>
            <person name="Wu H."/>
            <person name="Hsiao K."/>
            <person name="Chao Y."/>
            <person name="Chu M."/>
            <person name="Cheng C."/>
            <person name="Hour A."/>
            <person name="Lee P."/>
            <person name="Lin S."/>
            <person name="Lin Y."/>
            <person name="Liou J."/>
            <person name="Liu S."/>
            <person name="Hsing Y."/>
            <person name="Raghuvanshi S."/>
            <person name="Mohanty A."/>
            <person name="Bharti A.K."/>
            <person name="Gaur A."/>
            <person name="Gupta V."/>
            <person name="Kumar D."/>
            <person name="Ravi V."/>
            <person name="Vij S."/>
            <person name="Kapur A."/>
            <person name="Khurana P."/>
            <person name="Khurana P."/>
            <person name="Khurana J.P."/>
            <person name="Tyagi A.K."/>
            <person name="Gaikwad K."/>
            <person name="Singh A."/>
            <person name="Dalal V."/>
            <person name="Srivastava S."/>
            <person name="Dixit A."/>
            <person name="Pal A.K."/>
            <person name="Ghazi I.A."/>
            <person name="Yadav M."/>
            <person name="Pandit A."/>
            <person name="Bhargava A."/>
            <person name="Sureshbabu K."/>
            <person name="Batra K."/>
            <person name="Sharma T.R."/>
            <person name="Mohapatra T."/>
            <person name="Singh N.K."/>
            <person name="Messing J."/>
            <person name="Nelson A.B."/>
            <person name="Fuks G."/>
            <person name="Kavchok S."/>
            <person name="Keizer G."/>
            <person name="Linton E."/>
            <person name="Llaca V."/>
            <person name="Song R."/>
            <person name="Tanyolac B."/>
            <person name="Young S."/>
            <person name="Ho-Il K."/>
            <person name="Hahn J.H."/>
            <person name="Sangsakoo G."/>
            <person name="Vanavichit A."/>
            <person name="de Mattos Luiz.A.T."/>
            <person name="Zimmer P.D."/>
            <person name="Malone G."/>
            <person name="Dellagostin O."/>
            <person name="de Oliveira A.C."/>
            <person name="Bevan M."/>
            <person name="Bancroft I."/>
            <person name="Minx P."/>
            <person name="Cordum H."/>
            <person name="Wilson R."/>
            <person name="Cheng Z."/>
            <person name="Jin W."/>
            <person name="Jiang J."/>
            <person name="Leong S.A."/>
            <person name="Iwama H."/>
            <person name="Gojobori T."/>
            <person name="Itoh T."/>
            <person name="Niimura Y."/>
            <person name="Fujii Y."/>
            <person name="Habara T."/>
            <person name="Sakai H."/>
            <person name="Sato Y."/>
            <person name="Wilson G."/>
            <person name="Kumar K."/>
            <person name="McCouch S."/>
            <person name="Juretic N."/>
            <person name="Hoen D."/>
            <person name="Wright S."/>
            <person name="Bruskiewich R."/>
            <person name="Bureau T."/>
            <person name="Miyao A."/>
            <person name="Hirochika H."/>
            <person name="Nishikawa T."/>
            <person name="Kadowaki K."/>
            <person name="Sugiura M."/>
            <person name="Burr B."/>
            <person name="Sasaki T."/>
        </authorList>
    </citation>
    <scope>NUCLEOTIDE SEQUENCE [LARGE SCALE GENOMIC DNA]</scope>
    <source>
        <strain evidence="3">cv. Nipponbare</strain>
    </source>
</reference>
<reference evidence="3" key="2">
    <citation type="journal article" date="2008" name="Nucleic Acids Res.">
        <title>The rice annotation project database (RAP-DB): 2008 update.</title>
        <authorList>
            <consortium name="The rice annotation project (RAP)"/>
        </authorList>
    </citation>
    <scope>GENOME REANNOTATION</scope>
    <source>
        <strain evidence="3">cv. Nipponbare</strain>
    </source>
</reference>
<feature type="compositionally biased region" description="Basic and acidic residues" evidence="1">
    <location>
        <begin position="27"/>
        <end position="38"/>
    </location>
</feature>
<protein>
    <submittedName>
        <fullName evidence="2">Uncharacterized protein</fullName>
    </submittedName>
</protein>
<dbReference type="Proteomes" id="UP000000763">
    <property type="component" value="Chromosome 2"/>
</dbReference>
<proteinExistence type="predicted"/>
<dbReference type="AlphaFoldDB" id="Q6ESI9"/>
<evidence type="ECO:0000256" key="1">
    <source>
        <dbReference type="SAM" id="MobiDB-lite"/>
    </source>
</evidence>
<evidence type="ECO:0000313" key="2">
    <source>
        <dbReference type="EMBL" id="BAD28381.1"/>
    </source>
</evidence>
<accession>Q6ESI9</accession>